<dbReference type="Gene3D" id="2.40.33.10">
    <property type="entry name" value="PK beta-barrel domain-like"/>
    <property type="match status" value="1"/>
</dbReference>
<dbReference type="Gramene" id="OMERI08G16400.1">
    <property type="protein sequence ID" value="OMERI08G16400.1"/>
    <property type="gene ID" value="OMERI08G16400"/>
</dbReference>
<name>A0A0E0EN70_9ORYZ</name>
<dbReference type="InterPro" id="IPR015813">
    <property type="entry name" value="Pyrv/PenolPyrv_kinase-like_dom"/>
</dbReference>
<keyword evidence="24" id="KW-0375">Hydrogen ion transport</keyword>
<organism evidence="41">
    <name type="scientific">Oryza meridionalis</name>
    <dbReference type="NCBI Taxonomy" id="40149"/>
    <lineage>
        <taxon>Eukaryota</taxon>
        <taxon>Viridiplantae</taxon>
        <taxon>Streptophyta</taxon>
        <taxon>Embryophyta</taxon>
        <taxon>Tracheophyta</taxon>
        <taxon>Spermatophyta</taxon>
        <taxon>Magnoliopsida</taxon>
        <taxon>Liliopsida</taxon>
        <taxon>Poales</taxon>
        <taxon>Poaceae</taxon>
        <taxon>BOP clade</taxon>
        <taxon>Oryzoideae</taxon>
        <taxon>Oryzeae</taxon>
        <taxon>Oryzinae</taxon>
        <taxon>Oryza</taxon>
    </lineage>
</organism>
<comment type="cofactor">
    <cofactor evidence="3">
        <name>heme</name>
        <dbReference type="ChEBI" id="CHEBI:30413"/>
    </cofactor>
</comment>
<keyword evidence="22" id="KW-0547">Nucleotide-binding</keyword>
<evidence type="ECO:0000256" key="27">
    <source>
        <dbReference type="ARBA" id="ARBA00022982"/>
    </source>
</evidence>
<evidence type="ECO:0000256" key="1">
    <source>
        <dbReference type="ARBA" id="ARBA00001946"/>
    </source>
</evidence>
<comment type="pathway">
    <text evidence="8">Carbohydrate degradation; glycolysis; pyruvate from D-glyceraldehyde 3-phosphate: step 5/5.</text>
</comment>
<keyword evidence="17" id="KW-0349">Heme</keyword>
<dbReference type="GO" id="GO:0009570">
    <property type="term" value="C:chloroplast stroma"/>
    <property type="evidence" value="ECO:0007669"/>
    <property type="project" value="UniProtKB-ARBA"/>
</dbReference>
<comment type="function">
    <text evidence="4">Seems to be required for the assembly of the photosystem I complex.</text>
</comment>
<comment type="cofactor">
    <cofactor evidence="2">
        <name>K(+)</name>
        <dbReference type="ChEBI" id="CHEBI:29103"/>
    </cofactor>
</comment>
<dbReference type="GO" id="GO:0005524">
    <property type="term" value="F:ATP binding"/>
    <property type="evidence" value="ECO:0007669"/>
    <property type="project" value="UniProtKB-KW"/>
</dbReference>
<dbReference type="GO" id="GO:0020037">
    <property type="term" value="F:heme binding"/>
    <property type="evidence" value="ECO:0007669"/>
    <property type="project" value="InterPro"/>
</dbReference>
<feature type="domain" description="Pyruvate kinase barrel" evidence="38">
    <location>
        <begin position="471"/>
        <end position="709"/>
    </location>
</feature>
<dbReference type="GO" id="GO:0005506">
    <property type="term" value="F:iron ion binding"/>
    <property type="evidence" value="ECO:0007669"/>
    <property type="project" value="InterPro"/>
</dbReference>
<evidence type="ECO:0000256" key="26">
    <source>
        <dbReference type="ARBA" id="ARBA00022842"/>
    </source>
</evidence>
<evidence type="ECO:0000256" key="31">
    <source>
        <dbReference type="ARBA" id="ARBA00023078"/>
    </source>
</evidence>
<keyword evidence="23" id="KW-0418">Kinase</keyword>
<dbReference type="STRING" id="40149.A0A0E0EN70"/>
<dbReference type="GO" id="GO:0016301">
    <property type="term" value="F:kinase activity"/>
    <property type="evidence" value="ECO:0007669"/>
    <property type="project" value="UniProtKB-KW"/>
</dbReference>
<evidence type="ECO:0000256" key="2">
    <source>
        <dbReference type="ARBA" id="ARBA00001958"/>
    </source>
</evidence>
<dbReference type="Pfam" id="PF02887">
    <property type="entry name" value="PK_C"/>
    <property type="match status" value="1"/>
</dbReference>
<keyword evidence="28" id="KW-1133">Transmembrane helix</keyword>
<keyword evidence="32" id="KW-0472">Membrane</keyword>
<comment type="catalytic activity">
    <reaction evidence="37">
        <text>pyruvate + ATP = phosphoenolpyruvate + ADP + H(+)</text>
        <dbReference type="Rhea" id="RHEA:18157"/>
        <dbReference type="ChEBI" id="CHEBI:15361"/>
        <dbReference type="ChEBI" id="CHEBI:15378"/>
        <dbReference type="ChEBI" id="CHEBI:30616"/>
        <dbReference type="ChEBI" id="CHEBI:58702"/>
        <dbReference type="ChEBI" id="CHEBI:456216"/>
        <dbReference type="EC" id="2.7.1.40"/>
    </reaction>
</comment>
<dbReference type="InterPro" id="IPR004282">
    <property type="entry name" value="CemA"/>
</dbReference>
<evidence type="ECO:0000256" key="13">
    <source>
        <dbReference type="ARBA" id="ARBA00013528"/>
    </source>
</evidence>
<dbReference type="InterPro" id="IPR015795">
    <property type="entry name" value="Pyrv_Knase_C"/>
</dbReference>
<dbReference type="PANTHER" id="PTHR33288">
    <property type="match status" value="1"/>
</dbReference>
<keyword evidence="33" id="KW-0324">Glycolysis</keyword>
<dbReference type="GO" id="GO:0009535">
    <property type="term" value="C:chloroplast thylakoid membrane"/>
    <property type="evidence" value="ECO:0007669"/>
    <property type="project" value="UniProtKB-SubCell"/>
</dbReference>
<evidence type="ECO:0000256" key="34">
    <source>
        <dbReference type="ARBA" id="ARBA00023317"/>
    </source>
</evidence>
<dbReference type="SUPFAM" id="SSF52935">
    <property type="entry name" value="PK C-terminal domain-like"/>
    <property type="match status" value="1"/>
</dbReference>
<comment type="subunit">
    <text evidence="35">The 4 large subunits of the cytochrome b6-f complex are cytochrome b6, subunit IV (17 kDa polypeptide, PetD), cytochrome f and the Rieske protein, while the 4 small subunits are PetG, PetL, PetM and PetN. The complex functions as a dimer.</text>
</comment>
<evidence type="ECO:0000256" key="5">
    <source>
        <dbReference type="ARBA" id="ARBA00003068"/>
    </source>
</evidence>
<dbReference type="InterPro" id="IPR003359">
    <property type="entry name" value="PSI_Ycf4_assembly"/>
</dbReference>
<keyword evidence="19" id="KW-0812">Transmembrane</keyword>
<feature type="domain" description="Cytochrome f large" evidence="40">
    <location>
        <begin position="270"/>
        <end position="418"/>
    </location>
</feature>
<dbReference type="InterPro" id="IPR002325">
    <property type="entry name" value="Cyt_f"/>
</dbReference>
<dbReference type="Pfam" id="PF16639">
    <property type="entry name" value="Apocytochr_F_N"/>
    <property type="match status" value="1"/>
</dbReference>
<evidence type="ECO:0000256" key="16">
    <source>
        <dbReference type="ARBA" id="ARBA00022531"/>
    </source>
</evidence>
<evidence type="ECO:0000256" key="30">
    <source>
        <dbReference type="ARBA" id="ARBA00023065"/>
    </source>
</evidence>
<keyword evidence="18" id="KW-0808">Transferase</keyword>
<comment type="similarity">
    <text evidence="9">Belongs to the Ycf4 family.</text>
</comment>
<dbReference type="PROSITE" id="PS51010">
    <property type="entry name" value="CYTF"/>
    <property type="match status" value="1"/>
</dbReference>
<keyword evidence="31" id="KW-0793">Thylakoid</keyword>
<dbReference type="InterPro" id="IPR011037">
    <property type="entry name" value="Pyrv_Knase-like_insert_dom_sf"/>
</dbReference>
<evidence type="ECO:0000256" key="33">
    <source>
        <dbReference type="ARBA" id="ARBA00023152"/>
    </source>
</evidence>
<comment type="similarity">
    <text evidence="10">Belongs to the pyruvate kinase family.</text>
</comment>
<evidence type="ECO:0000256" key="10">
    <source>
        <dbReference type="ARBA" id="ARBA00008663"/>
    </source>
</evidence>
<dbReference type="Proteomes" id="UP000008021">
    <property type="component" value="Chromosome 8"/>
</dbReference>
<evidence type="ECO:0000256" key="9">
    <source>
        <dbReference type="ARBA" id="ARBA00008198"/>
    </source>
</evidence>
<reference evidence="41" key="2">
    <citation type="submission" date="2018-05" db="EMBL/GenBank/DDBJ databases">
        <title>OmerRS3 (Oryza meridionalis Reference Sequence Version 3).</title>
        <authorList>
            <person name="Zhang J."/>
            <person name="Kudrna D."/>
            <person name="Lee S."/>
            <person name="Talag J."/>
            <person name="Welchert J."/>
            <person name="Wing R.A."/>
        </authorList>
    </citation>
    <scope>NUCLEOTIDE SEQUENCE [LARGE SCALE GENOMIC DNA]</scope>
    <source>
        <strain evidence="41">cv. OR44</strain>
    </source>
</reference>
<evidence type="ECO:0000256" key="35">
    <source>
        <dbReference type="ARBA" id="ARBA00025834"/>
    </source>
</evidence>
<dbReference type="SUPFAM" id="SSF50800">
    <property type="entry name" value="PK beta-barrel domain-like"/>
    <property type="match status" value="1"/>
</dbReference>
<dbReference type="PRINTS" id="PR00610">
    <property type="entry name" value="CYTOCHROMEF"/>
</dbReference>
<dbReference type="InterPro" id="IPR001697">
    <property type="entry name" value="Pyr_Knase"/>
</dbReference>
<keyword evidence="27" id="KW-0249">Electron transport</keyword>
<keyword evidence="26" id="KW-0460">Magnesium</keyword>
<evidence type="ECO:0000256" key="37">
    <source>
        <dbReference type="ARBA" id="ARBA00048152"/>
    </source>
</evidence>
<evidence type="ECO:0000256" key="21">
    <source>
        <dbReference type="ARBA" id="ARBA00022729"/>
    </source>
</evidence>
<dbReference type="GO" id="GO:1902600">
    <property type="term" value="P:proton transmembrane transport"/>
    <property type="evidence" value="ECO:0007669"/>
    <property type="project" value="UniProtKB-KW"/>
</dbReference>
<evidence type="ECO:0000256" key="6">
    <source>
        <dbReference type="ARBA" id="ARBA00004141"/>
    </source>
</evidence>
<dbReference type="InterPro" id="IPR036918">
    <property type="entry name" value="Pyrv_Knase_C_sf"/>
</dbReference>
<keyword evidence="20" id="KW-0479">Metal-binding</keyword>
<dbReference type="EnsemblPlants" id="OMERI08G16400.1">
    <property type="protein sequence ID" value="OMERI08G16400.1"/>
    <property type="gene ID" value="OMERI08G16400"/>
</dbReference>
<evidence type="ECO:0000256" key="15">
    <source>
        <dbReference type="ARBA" id="ARBA00022448"/>
    </source>
</evidence>
<dbReference type="FunFam" id="2.60.40.830:FF:000001">
    <property type="entry name" value="Cytochrome f"/>
    <property type="match status" value="1"/>
</dbReference>
<keyword evidence="30" id="KW-0406">Ion transport</keyword>
<protein>
    <recommendedName>
        <fullName evidence="13">Cytochrome f</fullName>
        <ecNumber evidence="12">2.7.1.40</ecNumber>
    </recommendedName>
    <alternativeName>
        <fullName evidence="14">Photosystem I assembly protein Ycf4</fullName>
    </alternativeName>
</protein>
<comment type="similarity">
    <text evidence="36">Belongs to the CemA family.</text>
</comment>
<evidence type="ECO:0000256" key="18">
    <source>
        <dbReference type="ARBA" id="ARBA00022679"/>
    </source>
</evidence>
<dbReference type="Gene3D" id="3.20.20.60">
    <property type="entry name" value="Phosphoenolpyruvate-binding domains"/>
    <property type="match status" value="1"/>
</dbReference>
<keyword evidence="34" id="KW-0670">Pyruvate</keyword>
<evidence type="ECO:0000256" key="20">
    <source>
        <dbReference type="ARBA" id="ARBA00022723"/>
    </source>
</evidence>
<dbReference type="GO" id="GO:0009522">
    <property type="term" value="C:photosystem I"/>
    <property type="evidence" value="ECO:0007669"/>
    <property type="project" value="InterPro"/>
</dbReference>
<sequence>MNWRSEHIWIELLKGSRKRGSGYDRFDRKEGVVCIFRWGFPGIKRRVFLRFLMRDIQSIRIQVKEGLFPRRILYMEIRGQGAIPLTRTDEKIQVKEGLFPRRILYMEIRGQRAIPLTQGLFPRRILYMEIRGQGAIPLTRTDEKFFTPREIEQKAAELAYFLRIPMENWWNTRQSQTLLTAIQEKRVLERFMELEDLFILDEMIKEKPNTHVQNPPIGIRKEIIQLAKIDNEVTDFFVGFHSTRGWELLIRWVYNDLGWVPNELIFTIFQGYENPREATGRIVCANCHLANKPVDIEVPQAVLPDTVFEAVLRIPYDMQLKQVLANGKKGGLNVGAVLILPEGFELAPPDRISPELKEKIGNLSFQSYRPNKKNILVIGPVPGKKYSEIVFPILSPDPAMKKDVHFLKYPIYVGGNRGRGQIYPDGSKSNNTVYNATSTGVVRKILRKEKGGYEISIVDASDGRQDGSEWLFTSKGTDESHPFTMHVNFDKFSEDILVGDELVIDGGMATFEVIEKVGNDLRCKCTDPGLLLPRAKLSFWRNGKLVERNFGLPTLSAKDWADIEFGIAEGVDCIALSFVKDANDIKYLKTYLSRKSLEHIKIFAKVESLESLKNLKDIIEASDGVMVARGDLGVQIPLEQIPAIQEAIVDLCRRLNKPVIVASQLLESMVEYPTPTRAEVADVSEAVRQYADAVMLSAESAIGAYPQKALAVLRAASERMESWSREENMQKLLPQHQLAIALPDRISEQICTSAAEMANNLAVDAIFVYTKYGHMASLLSRNRPNPPIFAFTDNANSRKSMNLYWGVIPLQLPLSNNMEDNFNQTIKLMKSKGSVKSGDTVLVVADSDLNRPRAATSVFQSIQSMHRMDAK</sequence>
<dbReference type="InterPro" id="IPR015806">
    <property type="entry name" value="Pyrv_Knase_insert_dom_sf"/>
</dbReference>
<dbReference type="GO" id="GO:0009055">
    <property type="term" value="F:electron transfer activity"/>
    <property type="evidence" value="ECO:0007669"/>
    <property type="project" value="InterPro"/>
</dbReference>
<evidence type="ECO:0000256" key="3">
    <source>
        <dbReference type="ARBA" id="ARBA00001971"/>
    </source>
</evidence>
<proteinExistence type="inferred from homology"/>
<evidence type="ECO:0000256" key="4">
    <source>
        <dbReference type="ARBA" id="ARBA00002862"/>
    </source>
</evidence>
<dbReference type="SUPFAM" id="SSF51246">
    <property type="entry name" value="Rudiment single hybrid motif"/>
    <property type="match status" value="1"/>
</dbReference>
<accession>A0A0E0EN70</accession>
<evidence type="ECO:0000256" key="8">
    <source>
        <dbReference type="ARBA" id="ARBA00004997"/>
    </source>
</evidence>
<dbReference type="PANTHER" id="PTHR33288:SF10">
    <property type="entry name" value="CYTOCHROME F"/>
    <property type="match status" value="1"/>
</dbReference>
<evidence type="ECO:0000313" key="41">
    <source>
        <dbReference type="EnsemblPlants" id="OMERI08G16400.1"/>
    </source>
</evidence>
<dbReference type="GO" id="GO:0004743">
    <property type="term" value="F:pyruvate kinase activity"/>
    <property type="evidence" value="ECO:0007669"/>
    <property type="project" value="UniProtKB-EC"/>
</dbReference>
<keyword evidence="16" id="KW-0602">Photosynthesis</keyword>
<evidence type="ECO:0000256" key="24">
    <source>
        <dbReference type="ARBA" id="ARBA00022781"/>
    </source>
</evidence>
<dbReference type="EC" id="2.7.1.40" evidence="12"/>
<evidence type="ECO:0000256" key="36">
    <source>
        <dbReference type="ARBA" id="ARBA00043980"/>
    </source>
</evidence>
<dbReference type="Pfam" id="PF00224">
    <property type="entry name" value="PK"/>
    <property type="match status" value="1"/>
</dbReference>
<evidence type="ECO:0000256" key="25">
    <source>
        <dbReference type="ARBA" id="ARBA00022840"/>
    </source>
</evidence>
<evidence type="ECO:0000256" key="12">
    <source>
        <dbReference type="ARBA" id="ARBA00012142"/>
    </source>
</evidence>
<evidence type="ECO:0000256" key="17">
    <source>
        <dbReference type="ARBA" id="ARBA00022617"/>
    </source>
</evidence>
<dbReference type="Pfam" id="PF02392">
    <property type="entry name" value="Ycf4"/>
    <property type="match status" value="1"/>
</dbReference>
<keyword evidence="15" id="KW-0813">Transport</keyword>
<evidence type="ECO:0000256" key="22">
    <source>
        <dbReference type="ARBA" id="ARBA00022741"/>
    </source>
</evidence>
<dbReference type="FunFam" id="3.40.1380.20:FF:000016">
    <property type="entry name" value="Pyruvate kinase"/>
    <property type="match status" value="1"/>
</dbReference>
<dbReference type="Gene3D" id="3.40.1380.20">
    <property type="entry name" value="Pyruvate kinase, C-terminal domain"/>
    <property type="match status" value="1"/>
</dbReference>
<dbReference type="GO" id="GO:0030955">
    <property type="term" value="F:potassium ion binding"/>
    <property type="evidence" value="ECO:0007669"/>
    <property type="project" value="InterPro"/>
</dbReference>
<evidence type="ECO:0000259" key="38">
    <source>
        <dbReference type="Pfam" id="PF00224"/>
    </source>
</evidence>
<keyword evidence="29" id="KW-0408">Iron</keyword>
<dbReference type="SUPFAM" id="SSF49441">
    <property type="entry name" value="Cytochrome f, large domain"/>
    <property type="match status" value="1"/>
</dbReference>
<dbReference type="GO" id="GO:0015979">
    <property type="term" value="P:photosynthesis"/>
    <property type="evidence" value="ECO:0007669"/>
    <property type="project" value="UniProtKB-KW"/>
</dbReference>
<evidence type="ECO:0000256" key="28">
    <source>
        <dbReference type="ARBA" id="ARBA00022989"/>
    </source>
</evidence>
<comment type="similarity">
    <text evidence="11">Belongs to the cytochrome f family.</text>
</comment>
<dbReference type="AlphaFoldDB" id="A0A0E0EN70"/>
<evidence type="ECO:0000259" key="39">
    <source>
        <dbReference type="Pfam" id="PF02887"/>
    </source>
</evidence>
<dbReference type="UniPathway" id="UPA00109">
    <property type="reaction ID" value="UER00188"/>
</dbReference>
<keyword evidence="21" id="KW-0732">Signal</keyword>
<keyword evidence="25" id="KW-0067">ATP-binding</keyword>
<dbReference type="GO" id="GO:0000287">
    <property type="term" value="F:magnesium ion binding"/>
    <property type="evidence" value="ECO:0007669"/>
    <property type="project" value="InterPro"/>
</dbReference>
<dbReference type="FunFam" id="3.20.20.60:FF:000025">
    <property type="entry name" value="Pyruvate kinase"/>
    <property type="match status" value="1"/>
</dbReference>
<evidence type="ECO:0000256" key="7">
    <source>
        <dbReference type="ARBA" id="ARBA00004581"/>
    </source>
</evidence>
<dbReference type="Gene3D" id="2.60.40.830">
    <property type="entry name" value="Cytochrome f large domain"/>
    <property type="match status" value="1"/>
</dbReference>
<feature type="domain" description="Pyruvate kinase C-terminal" evidence="39">
    <location>
        <begin position="748"/>
        <end position="850"/>
    </location>
</feature>
<dbReference type="InterPro" id="IPR036826">
    <property type="entry name" value="Cyt_f_lg_dom_sf"/>
</dbReference>
<evidence type="ECO:0000256" key="32">
    <source>
        <dbReference type="ARBA" id="ARBA00023136"/>
    </source>
</evidence>
<dbReference type="InterPro" id="IPR024094">
    <property type="entry name" value="Cyt_f_lg_dom"/>
</dbReference>
<evidence type="ECO:0000256" key="11">
    <source>
        <dbReference type="ARBA" id="ARBA00008923"/>
    </source>
</evidence>
<reference evidence="41" key="1">
    <citation type="submission" date="2015-04" db="UniProtKB">
        <authorList>
            <consortium name="EnsemblPlants"/>
        </authorList>
    </citation>
    <scope>IDENTIFICATION</scope>
</reference>
<evidence type="ECO:0000256" key="19">
    <source>
        <dbReference type="ARBA" id="ARBA00022692"/>
    </source>
</evidence>
<evidence type="ECO:0000259" key="40">
    <source>
        <dbReference type="Pfam" id="PF16639"/>
    </source>
</evidence>
<comment type="subcellular location">
    <subcellularLocation>
        <location evidence="6">Membrane</location>
        <topology evidence="6">Multi-pass membrane protein</topology>
    </subcellularLocation>
    <subcellularLocation>
        <location evidence="7">Plastid</location>
        <location evidence="7">Chloroplast thylakoid membrane</location>
        <topology evidence="7">Single-pass membrane protein</topology>
    </subcellularLocation>
</comment>
<dbReference type="HOGENOM" id="CLU_329674_0_0_1"/>
<dbReference type="InterPro" id="IPR040442">
    <property type="entry name" value="Pyrv_kinase-like_dom_sf"/>
</dbReference>
<comment type="function">
    <text evidence="5">Component of the cytochrome b6-f complex, which mediates electron transfer between photosystem II (PSII) and photosystem I (PSI), cyclic electron flow around PSI, and state transitions.</text>
</comment>
<comment type="cofactor">
    <cofactor evidence="1">
        <name>Mg(2+)</name>
        <dbReference type="ChEBI" id="CHEBI:18420"/>
    </cofactor>
</comment>
<dbReference type="InterPro" id="IPR011054">
    <property type="entry name" value="Rudment_hybrid_motif"/>
</dbReference>
<evidence type="ECO:0000256" key="29">
    <source>
        <dbReference type="ARBA" id="ARBA00023004"/>
    </source>
</evidence>
<dbReference type="NCBIfam" id="TIGR01064">
    <property type="entry name" value="pyruv_kin"/>
    <property type="match status" value="1"/>
</dbReference>
<dbReference type="Pfam" id="PF03040">
    <property type="entry name" value="CemA"/>
    <property type="match status" value="1"/>
</dbReference>
<dbReference type="SUPFAM" id="SSF51621">
    <property type="entry name" value="Phosphoenolpyruvate/pyruvate domain"/>
    <property type="match status" value="1"/>
</dbReference>
<evidence type="ECO:0000256" key="23">
    <source>
        <dbReference type="ARBA" id="ARBA00022777"/>
    </source>
</evidence>
<keyword evidence="42" id="KW-1185">Reference proteome</keyword>
<evidence type="ECO:0000313" key="42">
    <source>
        <dbReference type="Proteomes" id="UP000008021"/>
    </source>
</evidence>
<dbReference type="eggNOG" id="KOG2323">
    <property type="taxonomic scope" value="Eukaryota"/>
</dbReference>
<evidence type="ECO:0000256" key="14">
    <source>
        <dbReference type="ARBA" id="ARBA00015395"/>
    </source>
</evidence>
<dbReference type="InterPro" id="IPR015793">
    <property type="entry name" value="Pyrv_Knase_brl"/>
</dbReference>